<feature type="compositionally biased region" description="Low complexity" evidence="1">
    <location>
        <begin position="141"/>
        <end position="156"/>
    </location>
</feature>
<dbReference type="InterPro" id="IPR057840">
    <property type="entry name" value="FimV_N"/>
</dbReference>
<dbReference type="InterPro" id="IPR020012">
    <property type="entry name" value="LysM_FimV"/>
</dbReference>
<evidence type="ECO:0000259" key="3">
    <source>
        <dbReference type="Pfam" id="PF25800"/>
    </source>
</evidence>
<keyword evidence="4" id="KW-0472">Membrane</keyword>
<evidence type="ECO:0000256" key="1">
    <source>
        <dbReference type="SAM" id="MobiDB-lite"/>
    </source>
</evidence>
<reference evidence="5" key="1">
    <citation type="journal article" date="2009" name="Environ. Microbiol.">
        <title>The genome of Polaromonas naphthalenivorans strain CJ2, isolated from coal tar-contaminated sediment, reveals physiological and metabolic versatility and evolution through extensive horizontal gene transfer.</title>
        <authorList>
            <person name="Yagi J.M."/>
            <person name="Sims D."/>
            <person name="Brettin T."/>
            <person name="Bruce D."/>
            <person name="Madsen E.L."/>
        </authorList>
    </citation>
    <scope>NUCLEOTIDE SEQUENCE [LARGE SCALE GENOMIC DNA]</scope>
    <source>
        <strain evidence="5">CJ2</strain>
    </source>
</reference>
<dbReference type="OrthoDB" id="5298707at2"/>
<dbReference type="Pfam" id="PF25800">
    <property type="entry name" value="FimV_N"/>
    <property type="match status" value="1"/>
</dbReference>
<dbReference type="HOGENOM" id="CLU_007099_0_0_4"/>
<dbReference type="STRING" id="365044.Pnap_3043"/>
<dbReference type="NCBIfam" id="TIGR03505">
    <property type="entry name" value="FimV_core"/>
    <property type="match status" value="1"/>
</dbReference>
<proteinExistence type="predicted"/>
<feature type="region of interest" description="Disordered" evidence="1">
    <location>
        <begin position="409"/>
        <end position="434"/>
    </location>
</feature>
<protein>
    <submittedName>
        <fullName evidence="4">Putative transmembrane protein</fullName>
    </submittedName>
</protein>
<dbReference type="KEGG" id="pna:Pnap_3043"/>
<dbReference type="Gene3D" id="1.20.58.2200">
    <property type="match status" value="1"/>
</dbReference>
<feature type="compositionally biased region" description="Low complexity" evidence="1">
    <location>
        <begin position="172"/>
        <end position="189"/>
    </location>
</feature>
<dbReference type="InterPro" id="IPR038440">
    <property type="entry name" value="FimV_C_sf"/>
</dbReference>
<feature type="region of interest" description="Disordered" evidence="1">
    <location>
        <begin position="135"/>
        <end position="218"/>
    </location>
</feature>
<feature type="domain" description="FimV N-terminal" evidence="3">
    <location>
        <begin position="31"/>
        <end position="137"/>
    </location>
</feature>
<dbReference type="Proteomes" id="UP000000644">
    <property type="component" value="Chromosome"/>
</dbReference>
<gene>
    <name evidence="4" type="ordered locus">Pnap_3043</name>
</gene>
<evidence type="ECO:0000313" key="5">
    <source>
        <dbReference type="Proteomes" id="UP000000644"/>
    </source>
</evidence>
<organism evidence="4 5">
    <name type="scientific">Polaromonas naphthalenivorans (strain CJ2)</name>
    <dbReference type="NCBI Taxonomy" id="365044"/>
    <lineage>
        <taxon>Bacteria</taxon>
        <taxon>Pseudomonadati</taxon>
        <taxon>Pseudomonadota</taxon>
        <taxon>Betaproteobacteria</taxon>
        <taxon>Burkholderiales</taxon>
        <taxon>Comamonadaceae</taxon>
        <taxon>Polaromonas</taxon>
    </lineage>
</organism>
<accession>A1VRR4</accession>
<evidence type="ECO:0000313" key="4">
    <source>
        <dbReference type="EMBL" id="ABM38342.1"/>
    </source>
</evidence>
<name>A1VRR4_POLNA</name>
<evidence type="ECO:0000256" key="2">
    <source>
        <dbReference type="SAM" id="SignalP"/>
    </source>
</evidence>
<dbReference type="AlphaFoldDB" id="A1VRR4"/>
<keyword evidence="4" id="KW-0812">Transmembrane</keyword>
<feature type="signal peptide" evidence="2">
    <location>
        <begin position="1"/>
        <end position="29"/>
    </location>
</feature>
<keyword evidence="2" id="KW-0732">Signal</keyword>
<dbReference type="RefSeq" id="WP_011802414.1">
    <property type="nucleotide sequence ID" value="NC_008781.1"/>
</dbReference>
<sequence length="870" mass="89754">MNHHGRWRIGALASAIALLGSLASLEAHAVALGRITVQSALGESLRAEIDISDLSAEEASSLRIGIANAEVFKSAGLEYSAAAAGLDVRLQRRADGRSYLRLSSNRAIIDPFVDLVIEAKSASGRVTRDYTMLFDPPSLRSNSNSNSNSTSIAASAPVLPRAPVTNADISPREAAPAPYSRPAARPPVSIAKPPAIRTPPAERMAGARQVTVRPGDNASKIAARNKPASVSLDQMLVALLRGNPEAFVGGNINVIKSGAVVDIPDEQTATSLSPGEARQTLIAQSRDFNTFRRKLADGVPATPVDSAGRQTGGQMQAKVDDRAQASPSPDKLTLSKGAVQLANEQSARDAASRAADSSKNISNPNQPGAVPVTGSAAPGLAVPVAAPGATTATGAPEITATPALAPASASASATDAGQAPLSSASEPVAPASAPAPVVPAVSKQAAMVAPPPTPITTSLIDQILDNSLLLGGGLLVALLAGLGFARYRKTAKSGQVDSSFLDSRLQPDSFFGASGGRRVDTNAGNVGGSSMVYSPSQLDAAGDVDPVAEADVYLAYGRDQQAEEILKEALRLYPARLAIHTKLLEIFAKRRDNKGFESLALTAFKLSAGQGAEWSYISQLGRELEPDNSLYQSGAEFSGSLPAKGRSGLIPLNAIAPQEVAASAPPLKTAPVLDLDLDLDFSLDEAPAASIAPTAIAAPALTPARSVAESGSNNTRPSALMNLDDLDLDLNLDDIAVPAPVSASPSARSPSVAAKAPSPEIDFLSGGLDFTPEPYVPPKASIAPPAPVNHDGMLEFDLNSLSLDLGPATKPPVSNLMGLEEDPLEIKFLLAEEFRILGDSEGARELADEVLAKAKGPLKFKAQAFINALS</sequence>
<dbReference type="eggNOG" id="COG3170">
    <property type="taxonomic scope" value="Bacteria"/>
</dbReference>
<feature type="chain" id="PRO_5002640135" evidence="2">
    <location>
        <begin position="30"/>
        <end position="870"/>
    </location>
</feature>
<dbReference type="EMBL" id="CP000529">
    <property type="protein sequence ID" value="ABM38342.1"/>
    <property type="molecule type" value="Genomic_DNA"/>
</dbReference>
<keyword evidence="5" id="KW-1185">Reference proteome</keyword>
<feature type="region of interest" description="Disordered" evidence="1">
    <location>
        <begin position="297"/>
        <end position="374"/>
    </location>
</feature>